<evidence type="ECO:0000313" key="1">
    <source>
        <dbReference type="Proteomes" id="UP000504634"/>
    </source>
</evidence>
<dbReference type="GeneID" id="115633052"/>
<protein>
    <submittedName>
        <fullName evidence="2">Uncharacterized protein LOC115633052</fullName>
    </submittedName>
</protein>
<dbReference type="Proteomes" id="UP000504634">
    <property type="component" value="Unplaced"/>
</dbReference>
<dbReference type="AlphaFoldDB" id="A0A6J2UFS6"/>
<organism evidence="1 2">
    <name type="scientific">Drosophila lebanonensis</name>
    <name type="common">Fruit fly</name>
    <name type="synonym">Scaptodrosophila lebanonensis</name>
    <dbReference type="NCBI Taxonomy" id="7225"/>
    <lineage>
        <taxon>Eukaryota</taxon>
        <taxon>Metazoa</taxon>
        <taxon>Ecdysozoa</taxon>
        <taxon>Arthropoda</taxon>
        <taxon>Hexapoda</taxon>
        <taxon>Insecta</taxon>
        <taxon>Pterygota</taxon>
        <taxon>Neoptera</taxon>
        <taxon>Endopterygota</taxon>
        <taxon>Diptera</taxon>
        <taxon>Brachycera</taxon>
        <taxon>Muscomorpha</taxon>
        <taxon>Ephydroidea</taxon>
        <taxon>Drosophilidae</taxon>
        <taxon>Scaptodrosophila</taxon>
    </lineage>
</organism>
<proteinExistence type="predicted"/>
<keyword evidence="1" id="KW-1185">Reference proteome</keyword>
<gene>
    <name evidence="2" type="primary">LOC115633052</name>
</gene>
<dbReference type="OrthoDB" id="7843478at2759"/>
<evidence type="ECO:0000313" key="2">
    <source>
        <dbReference type="RefSeq" id="XP_030386258.1"/>
    </source>
</evidence>
<reference evidence="2" key="1">
    <citation type="submission" date="2025-08" db="UniProtKB">
        <authorList>
            <consortium name="RefSeq"/>
        </authorList>
    </citation>
    <scope>IDENTIFICATION</scope>
    <source>
        <strain evidence="2">11010-0011.00</strain>
        <tissue evidence="2">Whole body</tissue>
    </source>
</reference>
<sequence>MVLLKVVKYLVGCVVRVCNEMSQNMSSLNKMFKNQLIETY</sequence>
<dbReference type="RefSeq" id="XP_030386258.1">
    <property type="nucleotide sequence ID" value="XM_030530398.1"/>
</dbReference>
<name>A0A6J2UFS6_DROLE</name>
<accession>A0A6J2UFS6</accession>